<evidence type="ECO:0000313" key="2">
    <source>
        <dbReference type="Proteomes" id="UP000440578"/>
    </source>
</evidence>
<dbReference type="Proteomes" id="UP000440578">
    <property type="component" value="Unassembled WGS sequence"/>
</dbReference>
<gene>
    <name evidence="1" type="ORF">FJT64_020098</name>
</gene>
<evidence type="ECO:0000313" key="1">
    <source>
        <dbReference type="EMBL" id="KAF0308718.1"/>
    </source>
</evidence>
<keyword evidence="2" id="KW-1185">Reference proteome</keyword>
<evidence type="ECO:0008006" key="3">
    <source>
        <dbReference type="Google" id="ProtNLM"/>
    </source>
</evidence>
<proteinExistence type="predicted"/>
<dbReference type="EMBL" id="VIIS01000469">
    <property type="protein sequence ID" value="KAF0308718.1"/>
    <property type="molecule type" value="Genomic_DNA"/>
</dbReference>
<dbReference type="AlphaFoldDB" id="A0A6A4X1K2"/>
<accession>A0A6A4X1K2</accession>
<comment type="caution">
    <text evidence="1">The sequence shown here is derived from an EMBL/GenBank/DDBJ whole genome shotgun (WGS) entry which is preliminary data.</text>
</comment>
<name>A0A6A4X1K2_AMPAM</name>
<sequence length="254" mass="29502">MDAFALRQHITGPTFRSSGSTIDVICSNGTLQRQGTLHCDYSDHNWARATFSLTGLRPKPTVVTARSWRRTNAEELNRRLQTIDWSPVFHSTDSAQQWEYFLGVTRPVLDELAPLKRTKVRNPTAPPVTEATKQLMAERRAALRDGDRDHYRQLNRRVQATIRRDTRDATLRAQTLRMLRRLLMGPARTLMLTRMILGQLLTDQLLVLRVLTWSVLRRVCGQVSLRPFTRFPSTWRVHVMSPLWMWELLNLTNM</sequence>
<reference evidence="1 2" key="1">
    <citation type="submission" date="2019-07" db="EMBL/GenBank/DDBJ databases">
        <title>Draft genome assembly of a fouling barnacle, Amphibalanus amphitrite (Darwin, 1854): The first reference genome for Thecostraca.</title>
        <authorList>
            <person name="Kim W."/>
        </authorList>
    </citation>
    <scope>NUCLEOTIDE SEQUENCE [LARGE SCALE GENOMIC DNA]</scope>
    <source>
        <strain evidence="1">SNU_AA5</strain>
        <tissue evidence="1">Soma without cirri and trophi</tissue>
    </source>
</reference>
<organism evidence="1 2">
    <name type="scientific">Amphibalanus amphitrite</name>
    <name type="common">Striped barnacle</name>
    <name type="synonym">Balanus amphitrite</name>
    <dbReference type="NCBI Taxonomy" id="1232801"/>
    <lineage>
        <taxon>Eukaryota</taxon>
        <taxon>Metazoa</taxon>
        <taxon>Ecdysozoa</taxon>
        <taxon>Arthropoda</taxon>
        <taxon>Crustacea</taxon>
        <taxon>Multicrustacea</taxon>
        <taxon>Cirripedia</taxon>
        <taxon>Thoracica</taxon>
        <taxon>Thoracicalcarea</taxon>
        <taxon>Balanomorpha</taxon>
        <taxon>Balanoidea</taxon>
        <taxon>Balanidae</taxon>
        <taxon>Amphibalaninae</taxon>
        <taxon>Amphibalanus</taxon>
    </lineage>
</organism>
<protein>
    <recommendedName>
        <fullName evidence="3">Endonuclease/exonuclease/phosphatase domain-containing protein</fullName>
    </recommendedName>
</protein>